<keyword evidence="4 7" id="KW-0812">Transmembrane</keyword>
<accession>A0ABT9P5Q2</accession>
<comment type="subcellular location">
    <subcellularLocation>
        <location evidence="1">Cell membrane</location>
        <topology evidence="1">Multi-pass membrane protein</topology>
    </subcellularLocation>
</comment>
<keyword evidence="5 7" id="KW-1133">Transmembrane helix</keyword>
<dbReference type="InterPro" id="IPR004869">
    <property type="entry name" value="MMPL_dom"/>
</dbReference>
<keyword evidence="3" id="KW-1003">Cell membrane</keyword>
<evidence type="ECO:0000256" key="2">
    <source>
        <dbReference type="ARBA" id="ARBA00010157"/>
    </source>
</evidence>
<feature type="domain" description="SSD" evidence="8">
    <location>
        <begin position="174"/>
        <end position="323"/>
    </location>
</feature>
<feature type="transmembrane region" description="Helical" evidence="7">
    <location>
        <begin position="641"/>
        <end position="663"/>
    </location>
</feature>
<evidence type="ECO:0000256" key="6">
    <source>
        <dbReference type="ARBA" id="ARBA00023136"/>
    </source>
</evidence>
<dbReference type="Proteomes" id="UP001235712">
    <property type="component" value="Unassembled WGS sequence"/>
</dbReference>
<comment type="caution">
    <text evidence="9">The sequence shown here is derived from an EMBL/GenBank/DDBJ whole genome shotgun (WGS) entry which is preliminary data.</text>
</comment>
<proteinExistence type="inferred from homology"/>
<dbReference type="Gene3D" id="1.20.1640.10">
    <property type="entry name" value="Multidrug efflux transporter AcrB transmembrane domain"/>
    <property type="match status" value="2"/>
</dbReference>
<evidence type="ECO:0000256" key="4">
    <source>
        <dbReference type="ARBA" id="ARBA00022692"/>
    </source>
</evidence>
<feature type="transmembrane region" description="Helical" evidence="7">
    <location>
        <begin position="675"/>
        <end position="700"/>
    </location>
</feature>
<reference evidence="9 10" key="1">
    <citation type="submission" date="2023-07" db="EMBL/GenBank/DDBJ databases">
        <title>Sequencing the genomes of 1000 actinobacteria strains.</title>
        <authorList>
            <person name="Klenk H.-P."/>
        </authorList>
    </citation>
    <scope>NUCLEOTIDE SEQUENCE [LARGE SCALE GENOMIC DNA]</scope>
    <source>
        <strain evidence="9 10">DSM 44388</strain>
    </source>
</reference>
<evidence type="ECO:0000313" key="9">
    <source>
        <dbReference type="EMBL" id="MDP9827881.1"/>
    </source>
</evidence>
<organism evidence="9 10">
    <name type="scientific">Kineosporia succinea</name>
    <dbReference type="NCBI Taxonomy" id="84632"/>
    <lineage>
        <taxon>Bacteria</taxon>
        <taxon>Bacillati</taxon>
        <taxon>Actinomycetota</taxon>
        <taxon>Actinomycetes</taxon>
        <taxon>Kineosporiales</taxon>
        <taxon>Kineosporiaceae</taxon>
        <taxon>Kineosporia</taxon>
    </lineage>
</organism>
<feature type="transmembrane region" description="Helical" evidence="7">
    <location>
        <begin position="532"/>
        <end position="551"/>
    </location>
</feature>
<dbReference type="PANTHER" id="PTHR33406">
    <property type="entry name" value="MEMBRANE PROTEIN MJ1562-RELATED"/>
    <property type="match status" value="1"/>
</dbReference>
<dbReference type="SUPFAM" id="SSF82866">
    <property type="entry name" value="Multidrug efflux transporter AcrB transmembrane domain"/>
    <property type="match status" value="2"/>
</dbReference>
<gene>
    <name evidence="9" type="ORF">J2S57_003630</name>
</gene>
<sequence length="740" mass="76598">MAWHLFRLGRWSFVHRRIVVSVWLALLVLVGAGALTLSGKTNDNFTLPGLESTDAFSLIEERSPSASPDGATANIVFQAPEGQTLAKDTVDAALAKVKTDDVASIADPFTAGTISQAGDVGYATVSYKVTSADLSEADKDALHAVKTAAQEAGLTAAIGGDALQETPAAGSAEVVGIVVAMVVLLITLGSLVAAGMPLITAVIGVGIGYAGITALTGFVELSSVTPALGSMLGLAVGIDYALFIMSRYQHEVRTGRSLAEAAGVAVGTAGSAVIFAGLTVIIALVGLSITGITFLIQMGVAAGVMVAIAVLIALTLLPAFLGFAGDKVIKKSRLGLKQRDPEDDSTRTNGRRWVEAVSRYKYPALVLGIVVAAVISIPVTKMELAIPDNATAAAGSDSRVSYDLIAENFGAGANGPLVVVVDTLGATDKAAAVAAVQTRLATIKDDVVALVPPVTSDSEEAQAAFQQQLEAVNLANFTIIPASGPSDVATKDLVESIRAAVADLPAETGAKAMVTGQTAVGVDISQKLMDVFPLYLVVVVGLAFILLVLVFRSILVPLKAALGFLLSVGVALGSTVAVFQWGWLIDLVGLDVTTPVLFILPLLLTGVLFGLAMDYEVFLVTRMREAYVHGTEARQAVIDGFAHSARVVTAAGIIMFGVFAGFALGHDVMIKTIGFALAVGVLADAFLVRMLIVPAVMAIVGQRIWWLPAWLDRALPNLDIEGEALNEKLGPPSSQESVPA</sequence>
<feature type="transmembrane region" description="Helical" evidence="7">
    <location>
        <begin position="174"/>
        <end position="193"/>
    </location>
</feature>
<evidence type="ECO:0000256" key="1">
    <source>
        <dbReference type="ARBA" id="ARBA00004651"/>
    </source>
</evidence>
<evidence type="ECO:0000313" key="10">
    <source>
        <dbReference type="Proteomes" id="UP001235712"/>
    </source>
</evidence>
<keyword evidence="6 7" id="KW-0472">Membrane</keyword>
<evidence type="ECO:0000256" key="7">
    <source>
        <dbReference type="SAM" id="Phobius"/>
    </source>
</evidence>
<evidence type="ECO:0000259" key="8">
    <source>
        <dbReference type="PROSITE" id="PS50156"/>
    </source>
</evidence>
<comment type="similarity">
    <text evidence="2">Belongs to the resistance-nodulation-cell division (RND) (TC 2.A.6) family. MmpL subfamily.</text>
</comment>
<feature type="transmembrane region" description="Helical" evidence="7">
    <location>
        <begin position="198"/>
        <end position="218"/>
    </location>
</feature>
<feature type="transmembrane region" description="Helical" evidence="7">
    <location>
        <begin position="360"/>
        <end position="379"/>
    </location>
</feature>
<dbReference type="InterPro" id="IPR050545">
    <property type="entry name" value="Mycobact_MmpL"/>
</dbReference>
<feature type="transmembrane region" description="Helical" evidence="7">
    <location>
        <begin position="224"/>
        <end position="243"/>
    </location>
</feature>
<dbReference type="Pfam" id="PF03176">
    <property type="entry name" value="MMPL"/>
    <property type="match status" value="2"/>
</dbReference>
<dbReference type="PANTHER" id="PTHR33406:SF11">
    <property type="entry name" value="MEMBRANE PROTEIN SCO6666-RELATED"/>
    <property type="match status" value="1"/>
</dbReference>
<dbReference type="EMBL" id="JAUSQZ010000001">
    <property type="protein sequence ID" value="MDP9827881.1"/>
    <property type="molecule type" value="Genomic_DNA"/>
</dbReference>
<keyword evidence="10" id="KW-1185">Reference proteome</keyword>
<protein>
    <submittedName>
        <fullName evidence="9">RND superfamily putative drug exporter</fullName>
    </submittedName>
</protein>
<dbReference type="RefSeq" id="WP_370882485.1">
    <property type="nucleotide sequence ID" value="NZ_JAUSQZ010000001.1"/>
</dbReference>
<feature type="transmembrane region" description="Helical" evidence="7">
    <location>
        <begin position="563"/>
        <end position="584"/>
    </location>
</feature>
<evidence type="ECO:0000256" key="3">
    <source>
        <dbReference type="ARBA" id="ARBA00022475"/>
    </source>
</evidence>
<feature type="transmembrane region" description="Helical" evidence="7">
    <location>
        <begin position="295"/>
        <end position="323"/>
    </location>
</feature>
<name>A0ABT9P5Q2_9ACTN</name>
<evidence type="ECO:0000256" key="5">
    <source>
        <dbReference type="ARBA" id="ARBA00022989"/>
    </source>
</evidence>
<dbReference type="PROSITE" id="PS50156">
    <property type="entry name" value="SSD"/>
    <property type="match status" value="1"/>
</dbReference>
<feature type="transmembrane region" description="Helical" evidence="7">
    <location>
        <begin position="596"/>
        <end position="620"/>
    </location>
</feature>
<dbReference type="InterPro" id="IPR000731">
    <property type="entry name" value="SSD"/>
</dbReference>
<feature type="transmembrane region" description="Helical" evidence="7">
    <location>
        <begin position="264"/>
        <end position="289"/>
    </location>
</feature>